<reference evidence="7 8" key="1">
    <citation type="submission" date="2016-06" db="EMBL/GenBank/DDBJ databases">
        <title>Four novel species of enterococci isolated from chicken manure.</title>
        <authorList>
            <person name="Van Tyne D."/>
        </authorList>
    </citation>
    <scope>NUCLEOTIDE SEQUENCE [LARGE SCALE GENOMIC DNA]</scope>
    <source>
        <strain evidence="7 8">CU12B</strain>
    </source>
</reference>
<feature type="domain" description="Penicillin-binding protein dimerisation" evidence="5">
    <location>
        <begin position="53"/>
        <end position="219"/>
    </location>
</feature>
<evidence type="ECO:0000259" key="4">
    <source>
        <dbReference type="Pfam" id="PF00905"/>
    </source>
</evidence>
<dbReference type="EMBL" id="MAEL01000023">
    <property type="protein sequence ID" value="KAF1305161.1"/>
    <property type="molecule type" value="Genomic_DNA"/>
</dbReference>
<evidence type="ECO:0000256" key="3">
    <source>
        <dbReference type="ARBA" id="ARBA00023136"/>
    </source>
</evidence>
<keyword evidence="3" id="KW-0472">Membrane</keyword>
<dbReference type="InterPro" id="IPR012338">
    <property type="entry name" value="Beta-lactam/transpept-like"/>
</dbReference>
<comment type="caution">
    <text evidence="7">The sequence shown here is derived from an EMBL/GenBank/DDBJ whole genome shotgun (WGS) entry which is preliminary data.</text>
</comment>
<name>A0ABQ6Z2D5_9ENTE</name>
<evidence type="ECO:0000313" key="7">
    <source>
        <dbReference type="EMBL" id="KAF1305161.1"/>
    </source>
</evidence>
<dbReference type="SUPFAM" id="SSF56601">
    <property type="entry name" value="beta-lactamase/transpeptidase-like"/>
    <property type="match status" value="1"/>
</dbReference>
<keyword evidence="8" id="KW-1185">Reference proteome</keyword>
<dbReference type="PANTHER" id="PTHR30627">
    <property type="entry name" value="PEPTIDOGLYCAN D,D-TRANSPEPTIDASE"/>
    <property type="match status" value="1"/>
</dbReference>
<feature type="domain" description="Penicillin-binding protein transpeptidase" evidence="4">
    <location>
        <begin position="253"/>
        <end position="546"/>
    </location>
</feature>
<accession>A0ABQ6Z2D5</accession>
<dbReference type="InterPro" id="IPR007887">
    <property type="entry name" value="MecA_N"/>
</dbReference>
<organism evidence="7 8">
    <name type="scientific">Candidatus Enterococcus willemsii</name>
    <dbReference type="NCBI Taxonomy" id="1857215"/>
    <lineage>
        <taxon>Bacteria</taxon>
        <taxon>Bacillati</taxon>
        <taxon>Bacillota</taxon>
        <taxon>Bacilli</taxon>
        <taxon>Lactobacillales</taxon>
        <taxon>Enterococcaceae</taxon>
        <taxon>Enterococcus</taxon>
    </lineage>
</organism>
<dbReference type="InterPro" id="IPR005311">
    <property type="entry name" value="PBP_dimer"/>
</dbReference>
<dbReference type="Pfam" id="PF00905">
    <property type="entry name" value="Transpeptidase"/>
    <property type="match status" value="1"/>
</dbReference>
<evidence type="ECO:0000259" key="5">
    <source>
        <dbReference type="Pfam" id="PF03717"/>
    </source>
</evidence>
<evidence type="ECO:0000256" key="1">
    <source>
        <dbReference type="ARBA" id="ARBA00004162"/>
    </source>
</evidence>
<gene>
    <name evidence="7" type="ORF">BAU17_04965</name>
</gene>
<dbReference type="InterPro" id="IPR050515">
    <property type="entry name" value="Beta-lactam/transpept"/>
</dbReference>
<dbReference type="Gene3D" id="3.40.710.10">
    <property type="entry name" value="DD-peptidase/beta-lactamase superfamily"/>
    <property type="match status" value="1"/>
</dbReference>
<evidence type="ECO:0000256" key="2">
    <source>
        <dbReference type="ARBA" id="ARBA00007171"/>
    </source>
</evidence>
<dbReference type="Proteomes" id="UP000782705">
    <property type="component" value="Unassembled WGS sequence"/>
</dbReference>
<dbReference type="Pfam" id="PF03717">
    <property type="entry name" value="PBP_dimer"/>
    <property type="match status" value="1"/>
</dbReference>
<dbReference type="InterPro" id="IPR001460">
    <property type="entry name" value="PCN-bd_Tpept"/>
</dbReference>
<dbReference type="Pfam" id="PF05223">
    <property type="entry name" value="MecA_N"/>
    <property type="match status" value="1"/>
</dbReference>
<dbReference type="InterPro" id="IPR036138">
    <property type="entry name" value="PBP_dimer_sf"/>
</dbReference>
<feature type="domain" description="NTF2-like N-terminal transpeptidase" evidence="6">
    <location>
        <begin position="2"/>
        <end position="45"/>
    </location>
</feature>
<comment type="similarity">
    <text evidence="2">Belongs to the transpeptidase family.</text>
</comment>
<dbReference type="SUPFAM" id="SSF56519">
    <property type="entry name" value="Penicillin binding protein dimerisation domain"/>
    <property type="match status" value="1"/>
</dbReference>
<comment type="subcellular location">
    <subcellularLocation>
        <location evidence="1">Cell membrane</location>
        <topology evidence="1">Single-pass membrane protein</topology>
    </subcellularLocation>
</comment>
<proteinExistence type="inferred from homology"/>
<evidence type="ECO:0000313" key="8">
    <source>
        <dbReference type="Proteomes" id="UP000782705"/>
    </source>
</evidence>
<sequence>MSYHLSLETTFGRLEDLAYDTTIQVDEDSKIDWSPSLIFPKMTGKDKVSVQEDPATRGEIVDRNGKPLATQREFQQLGLNPSKLGKGEQRSKNLEEISEEFSVSVERLEEALAPEWATGDVFVPIKTLYGDAEKTPLDTIPEGAVLGKESRRYYPLKEATAHLIGYVSQVTQEDIEKNPTLSETDIIGKSGLEAALDKQLRGESGGSITITDEKGNEKEVLIAREKKNPEPIKLAIDATVQQTAYDNLAGKPGSTVIMQPQTGELLATASSPSYDPNQMMLGMSQKEYDAYANDENLPFLARFTNRYAPGSTFKVITAAIGLDDKVISPEEALDISGLKWQKDESWGSYEVTRVKEASPINLEKALVYSDNIYFAQKTLDLGEDKFRAGLDKFIFGEEFDLPLHMEPASISNEDSFASDILLADTGYGQGELLISPIQQATMYSVFMNDGQLVYPRLLSTDEKKVKDDVVSKNAVDTILDDLVHSVSDEDGYVHSLYNPNFVLAAKTGTAEIKEKQDTTGLENSFLLYFDKENKEFMGVTMVENSRENGTAIERSGDVIQALENPE</sequence>
<dbReference type="PANTHER" id="PTHR30627:SF25">
    <property type="entry name" value="PENICILLIN-BINDING PROTEIN 3"/>
    <property type="match status" value="1"/>
</dbReference>
<evidence type="ECO:0000259" key="6">
    <source>
        <dbReference type="Pfam" id="PF05223"/>
    </source>
</evidence>
<dbReference type="Gene3D" id="3.90.1310.10">
    <property type="entry name" value="Penicillin-binding protein 2a (Domain 2)"/>
    <property type="match status" value="1"/>
</dbReference>
<protein>
    <submittedName>
        <fullName evidence="7">Penicillin-binding protein</fullName>
    </submittedName>
</protein>
<dbReference type="Gene3D" id="3.30.1390.30">
    <property type="entry name" value="Penicillin-binding protein 2a, domain 3"/>
    <property type="match status" value="1"/>
</dbReference>